<feature type="compositionally biased region" description="Polar residues" evidence="1">
    <location>
        <begin position="53"/>
        <end position="63"/>
    </location>
</feature>
<evidence type="ECO:0008006" key="4">
    <source>
        <dbReference type="Google" id="ProtNLM"/>
    </source>
</evidence>
<evidence type="ECO:0000313" key="3">
    <source>
        <dbReference type="Proteomes" id="UP001460888"/>
    </source>
</evidence>
<feature type="region of interest" description="Disordered" evidence="1">
    <location>
        <begin position="35"/>
        <end position="123"/>
    </location>
</feature>
<evidence type="ECO:0000313" key="2">
    <source>
        <dbReference type="EMBL" id="MES1928176.1"/>
    </source>
</evidence>
<accession>A0ABV2AWZ9</accession>
<proteinExistence type="predicted"/>
<protein>
    <recommendedName>
        <fullName evidence="4">DUF4124 domain-containing protein</fullName>
    </recommendedName>
</protein>
<dbReference type="Proteomes" id="UP001460888">
    <property type="component" value="Unassembled WGS sequence"/>
</dbReference>
<reference evidence="2 3" key="1">
    <citation type="submission" date="2013-03" db="EMBL/GenBank/DDBJ databases">
        <title>Salinisphaera dokdonensis CL-ES53 Genome Sequencing.</title>
        <authorList>
            <person name="Li C."/>
            <person name="Lai Q."/>
            <person name="Shao Z."/>
        </authorList>
    </citation>
    <scope>NUCLEOTIDE SEQUENCE [LARGE SCALE GENOMIC DNA]</scope>
    <source>
        <strain evidence="2 3">CL-ES53</strain>
    </source>
</reference>
<feature type="compositionally biased region" description="Basic and acidic residues" evidence="1">
    <location>
        <begin position="112"/>
        <end position="123"/>
    </location>
</feature>
<gene>
    <name evidence="2" type="ORF">SADO_02935</name>
</gene>
<keyword evidence="3" id="KW-1185">Reference proteome</keyword>
<comment type="caution">
    <text evidence="2">The sequence shown here is derived from an EMBL/GenBank/DDBJ whole genome shotgun (WGS) entry which is preliminary data.</text>
</comment>
<organism evidence="2 3">
    <name type="scientific">Salinisphaera dokdonensis CL-ES53</name>
    <dbReference type="NCBI Taxonomy" id="1304272"/>
    <lineage>
        <taxon>Bacteria</taxon>
        <taxon>Pseudomonadati</taxon>
        <taxon>Pseudomonadota</taxon>
        <taxon>Gammaproteobacteria</taxon>
        <taxon>Salinisphaerales</taxon>
        <taxon>Salinisphaeraceae</taxon>
        <taxon>Salinisphaera</taxon>
    </lineage>
</organism>
<dbReference type="EMBL" id="APND01000001">
    <property type="protein sequence ID" value="MES1928176.1"/>
    <property type="molecule type" value="Genomic_DNA"/>
</dbReference>
<evidence type="ECO:0000256" key="1">
    <source>
        <dbReference type="SAM" id="MobiDB-lite"/>
    </source>
</evidence>
<name>A0ABV2AWZ9_9GAMM</name>
<sequence>MLAVAVMGVGSVFAAGALRTASADVDQPQQKIYLDPQTGEVLEAPAADRVESQSEGQGASQRTRPAEPEAWTNDDGDEMLTPAPDAGPAMRAVRCDDGTLRMGHAESAPSQSEREALCERAKH</sequence>